<comment type="subcellular location">
    <subcellularLocation>
        <location evidence="1">Endoplasmic reticulum membrane</location>
        <topology evidence="1">Single-pass type II membrane protein</topology>
    </subcellularLocation>
</comment>
<dbReference type="Proteomes" id="UP000316759">
    <property type="component" value="Unassembled WGS sequence"/>
</dbReference>
<proteinExistence type="inferred from homology"/>
<keyword evidence="4" id="KW-0472">Membrane</keyword>
<gene>
    <name evidence="7" type="ORF">FGIG_04355</name>
</gene>
<evidence type="ECO:0000313" key="8">
    <source>
        <dbReference type="Proteomes" id="UP000316759"/>
    </source>
</evidence>
<dbReference type="GO" id="GO:0005789">
    <property type="term" value="C:endoplasmic reticulum membrane"/>
    <property type="evidence" value="ECO:0007669"/>
    <property type="project" value="UniProtKB-SubCell"/>
</dbReference>
<comment type="similarity">
    <text evidence="2">Belongs to the glycosyltransferase 47 family.</text>
</comment>
<dbReference type="Pfam" id="PF09258">
    <property type="entry name" value="Glyco_transf_64"/>
    <property type="match status" value="1"/>
</dbReference>
<protein>
    <submittedName>
        <fullName evidence="7">Exostosin-3</fullName>
    </submittedName>
</protein>
<dbReference type="AlphaFoldDB" id="A0A504YV04"/>
<dbReference type="PANTHER" id="PTHR48261">
    <property type="entry name" value="ACETYLGLUCOSAMINYLTRANSFERASE"/>
    <property type="match status" value="1"/>
</dbReference>
<evidence type="ECO:0000313" key="7">
    <source>
        <dbReference type="EMBL" id="TPP63851.1"/>
    </source>
</evidence>
<dbReference type="PANTHER" id="PTHR48261:SF4">
    <property type="entry name" value="EXOSTOSIN LIKE GLYCOSYLTRANSFERASE 3"/>
    <property type="match status" value="1"/>
</dbReference>
<evidence type="ECO:0000256" key="1">
    <source>
        <dbReference type="ARBA" id="ARBA00004648"/>
    </source>
</evidence>
<comment type="caution">
    <text evidence="7">The sequence shown here is derived from an EMBL/GenBank/DDBJ whole genome shotgun (WGS) entry which is preliminary data.</text>
</comment>
<keyword evidence="5" id="KW-1015">Disulfide bond</keyword>
<dbReference type="Gene3D" id="3.90.550.10">
    <property type="entry name" value="Spore Coat Polysaccharide Biosynthesis Protein SpsA, Chain A"/>
    <property type="match status" value="1"/>
</dbReference>
<evidence type="ECO:0000256" key="2">
    <source>
        <dbReference type="ARBA" id="ARBA00010271"/>
    </source>
</evidence>
<sequence length="876" mass="99567">MWTSNIAEMIRNCISVFIRHRKTFIFLTLTFTLLYLGLNFLLVPAPSASQASHVPRTQFCTPAPLDRDQASLGHVWLSASNLPFLVDELMRINVSVHNELVELDQRRRDLLTSVAAAQAQMEHVRSLLYEHSRRFMRLRVSQMIPYSDPEINFSPWTSQLTQSAHFLGDCSDLSHRACLHVAFTVTEAHKCASGTTQSNPTSCLVILTEPSQIDTLLVGSGSNAQRLFLLAAPYFPRTDHFCPGFDLFLPVAFHQLKHGFGLNESGSLPTLLPGTRPNLLGFSAGRSPPSFVDEFESVLLGLLRQFTTLPESNYRLFMYEAQSELLICWPSALRQVFTNHMFNEPEWFPCHDAVQILSQSTFGLVLHSKISAPSNVPASLGWNVQLMLSLATGAIPVLVGSSLLPFEEAIPSEMWSRTVLRIPRARVSELAAILESIPEHHLVEMRRQGQILYRRYFQGVKAQIDSLFLAISRRLGLPQPPAPAWTARPAFSQTAFSPPKYYQVSVQSTYQTDLDDFLGPVGPTQSSAHFRGNFTEPGGAAHLGLVALGAADRIVHPFWLYPSTPWDVPMPSDAAHSTGKFPGCWEAKTSRGLRPINHTINLAGFEFNMNLGGMFPYEQFTIVMLTYDRFEIACRTLEGLLNLPYVHSVVIVWNHPTAPRQDVAWPQLHVPIKVVHMSNNSLNNRFLPLDVIETDCILSMDDDIQLRHDEIIFGFRIWRENRDRLVGFPARAHFWNATMRDWYYNSDYTCEFSMVLTGASFFHKYYTYAYTYEMALPIREMVDKYFNCEDLAMNFLISHLTRKPPIKATIHWSFTCPYCTTTLHDHPGHYAIRSKCLNQLAAWYGYNPLLYSQYRADSLLFKTRIPSTKQKCYKFI</sequence>
<reference evidence="7 8" key="1">
    <citation type="submission" date="2019-04" db="EMBL/GenBank/DDBJ databases">
        <title>Annotation for the trematode Fasciola gigantica.</title>
        <authorList>
            <person name="Choi Y.-J."/>
        </authorList>
    </citation>
    <scope>NUCLEOTIDE SEQUENCE [LARGE SCALE GENOMIC DNA]</scope>
    <source>
        <strain evidence="7">Uganda_cow_1</strain>
    </source>
</reference>
<feature type="domain" description="Glycosyl transferase 64" evidence="6">
    <location>
        <begin position="620"/>
        <end position="861"/>
    </location>
</feature>
<accession>A0A504YV04</accession>
<keyword evidence="3" id="KW-0808">Transferase</keyword>
<dbReference type="STRING" id="46835.A0A504YV04"/>
<organism evidence="7 8">
    <name type="scientific">Fasciola gigantica</name>
    <name type="common">Giant liver fluke</name>
    <dbReference type="NCBI Taxonomy" id="46835"/>
    <lineage>
        <taxon>Eukaryota</taxon>
        <taxon>Metazoa</taxon>
        <taxon>Spiralia</taxon>
        <taxon>Lophotrochozoa</taxon>
        <taxon>Platyhelminthes</taxon>
        <taxon>Trematoda</taxon>
        <taxon>Digenea</taxon>
        <taxon>Plagiorchiida</taxon>
        <taxon>Echinostomata</taxon>
        <taxon>Echinostomatoidea</taxon>
        <taxon>Fasciolidae</taxon>
        <taxon>Fasciola</taxon>
    </lineage>
</organism>
<dbReference type="InterPro" id="IPR015338">
    <property type="entry name" value="GT64_dom"/>
</dbReference>
<evidence type="ECO:0000256" key="4">
    <source>
        <dbReference type="ARBA" id="ARBA00023136"/>
    </source>
</evidence>
<dbReference type="InterPro" id="IPR029044">
    <property type="entry name" value="Nucleotide-diphossugar_trans"/>
</dbReference>
<evidence type="ECO:0000256" key="5">
    <source>
        <dbReference type="ARBA" id="ARBA00023157"/>
    </source>
</evidence>
<dbReference type="SUPFAM" id="SSF53448">
    <property type="entry name" value="Nucleotide-diphospho-sugar transferases"/>
    <property type="match status" value="1"/>
</dbReference>
<dbReference type="EMBL" id="SUNJ01005165">
    <property type="protein sequence ID" value="TPP63851.1"/>
    <property type="molecule type" value="Genomic_DNA"/>
</dbReference>
<evidence type="ECO:0000256" key="3">
    <source>
        <dbReference type="ARBA" id="ARBA00022679"/>
    </source>
</evidence>
<evidence type="ECO:0000259" key="6">
    <source>
        <dbReference type="Pfam" id="PF09258"/>
    </source>
</evidence>
<name>A0A504YV04_FASGI</name>
<dbReference type="GO" id="GO:1901135">
    <property type="term" value="P:carbohydrate derivative metabolic process"/>
    <property type="evidence" value="ECO:0007669"/>
    <property type="project" value="UniProtKB-ARBA"/>
</dbReference>
<keyword evidence="8" id="KW-1185">Reference proteome</keyword>
<dbReference type="InterPro" id="IPR004263">
    <property type="entry name" value="Exostosin"/>
</dbReference>
<dbReference type="OrthoDB" id="5954868at2759"/>
<dbReference type="GO" id="GO:0016757">
    <property type="term" value="F:glycosyltransferase activity"/>
    <property type="evidence" value="ECO:0007669"/>
    <property type="project" value="InterPro"/>
</dbReference>